<dbReference type="STRING" id="1550566.SZ63_12060"/>
<feature type="transmembrane region" description="Helical" evidence="7">
    <location>
        <begin position="50"/>
        <end position="67"/>
    </location>
</feature>
<dbReference type="AlphaFoldDB" id="A0A0H1R3L0"/>
<dbReference type="OrthoDB" id="76842at2157"/>
<comment type="subcellular location">
    <subcellularLocation>
        <location evidence="1">Membrane</location>
        <topology evidence="1">Multi-pass membrane protein</topology>
    </subcellularLocation>
</comment>
<feature type="transmembrane region" description="Helical" evidence="7">
    <location>
        <begin position="185"/>
        <end position="208"/>
    </location>
</feature>
<feature type="transmembrane region" description="Helical" evidence="7">
    <location>
        <begin position="397"/>
        <end position="420"/>
    </location>
</feature>
<feature type="transmembrane region" description="Helical" evidence="7">
    <location>
        <begin position="16"/>
        <end position="38"/>
    </location>
</feature>
<organism evidence="8 9">
    <name type="scientific">Methanoculleus sediminis</name>
    <dbReference type="NCBI Taxonomy" id="1550566"/>
    <lineage>
        <taxon>Archaea</taxon>
        <taxon>Methanobacteriati</taxon>
        <taxon>Methanobacteriota</taxon>
        <taxon>Stenosarchaea group</taxon>
        <taxon>Methanomicrobia</taxon>
        <taxon>Methanomicrobiales</taxon>
        <taxon>Methanomicrobiaceae</taxon>
        <taxon>Methanoculleus</taxon>
    </lineage>
</organism>
<reference evidence="8 9" key="1">
    <citation type="journal article" date="2015" name="Int. J. Syst. Evol. Microbiol.">
        <title>Methanoculleus sediminis sp. nov., a methanogen from sediments near a submarine mud volcano.</title>
        <authorList>
            <person name="Chen S.C."/>
            <person name="Chen M.F."/>
            <person name="Lai M.C."/>
            <person name="Weng C.Y."/>
            <person name="Wu S.Y."/>
            <person name="Lin S."/>
            <person name="Yang T.F."/>
            <person name="Chen P.C."/>
        </authorList>
    </citation>
    <scope>NUCLEOTIDE SEQUENCE [LARGE SCALE GENOMIC DNA]</scope>
    <source>
        <strain evidence="8 9">S3Fa</strain>
    </source>
</reference>
<feature type="transmembrane region" description="Helical" evidence="7">
    <location>
        <begin position="128"/>
        <end position="148"/>
    </location>
</feature>
<gene>
    <name evidence="8" type="ORF">SZ63_12060</name>
</gene>
<accession>A0A0H1R3L0</accession>
<dbReference type="PANTHER" id="PTHR42810">
    <property type="entry name" value="PURINE PERMEASE C1399.01C-RELATED"/>
    <property type="match status" value="1"/>
</dbReference>
<keyword evidence="5 7" id="KW-1133">Transmembrane helix</keyword>
<comment type="caution">
    <text evidence="8">The sequence shown here is derived from an EMBL/GenBank/DDBJ whole genome shotgun (WGS) entry which is preliminary data.</text>
</comment>
<dbReference type="NCBIfam" id="NF037981">
    <property type="entry name" value="NCS2_1"/>
    <property type="match status" value="1"/>
</dbReference>
<dbReference type="PATRIC" id="fig|1550566.3.peg.2637"/>
<dbReference type="EMBL" id="JXOJ01000008">
    <property type="protein sequence ID" value="KLK87312.1"/>
    <property type="molecule type" value="Genomic_DNA"/>
</dbReference>
<name>A0A0H1R3L0_9EURY</name>
<dbReference type="PANTHER" id="PTHR42810:SF1">
    <property type="entry name" value="PURINE PERMEASE YWDJ-RELATED"/>
    <property type="match status" value="1"/>
</dbReference>
<evidence type="ECO:0000256" key="1">
    <source>
        <dbReference type="ARBA" id="ARBA00004141"/>
    </source>
</evidence>
<dbReference type="Proteomes" id="UP000035301">
    <property type="component" value="Unassembled WGS sequence"/>
</dbReference>
<sequence>MEFSYGIDDRPQPASLLIFGLQWLAVSVPLVLIIGRVVAGLEADGSAVPYLQRLFLLVGLVLLAQVYLGHRLPLVLGPATVLLVGILASLDAGFPAINASLVIGGLLLAGLAATGLIGHLQRLFTPRVVAVVLMLIAFTLAPTILDLITDGSATVPATQTFLFAAGFTLALFAAHGFLKGIWRSTLALWAILLGTPVYIVLFGAVSLPPADTALVALPEILLAPLAVPDAGVLAAFLICYLALATNDLGSIQSVGSLLKADGMGERVNRGLAVTGLGNALAGITGVIGPVNFSLSPGIIAATGCASRFALVPAAVALGLMAASPLAIGYLESIPAPVIGVVLAYVMAAQIAAGLMLGQESGAVGTFDGGLIVGIPLLLGTLVAFLPPEVAAGLPAMIRPLLTNGFVVGIVTVLGLEHIVYRRRPQERS</sequence>
<evidence type="ECO:0000256" key="6">
    <source>
        <dbReference type="ARBA" id="ARBA00023136"/>
    </source>
</evidence>
<keyword evidence="9" id="KW-1185">Reference proteome</keyword>
<feature type="transmembrane region" description="Helical" evidence="7">
    <location>
        <begin position="308"/>
        <end position="327"/>
    </location>
</feature>
<proteinExistence type="inferred from homology"/>
<keyword evidence="3" id="KW-0813">Transport</keyword>
<evidence type="ECO:0000256" key="5">
    <source>
        <dbReference type="ARBA" id="ARBA00022989"/>
    </source>
</evidence>
<keyword evidence="4 7" id="KW-0812">Transmembrane</keyword>
<dbReference type="InterPro" id="IPR006043">
    <property type="entry name" value="NCS2"/>
</dbReference>
<keyword evidence="6 7" id="KW-0472">Membrane</keyword>
<feature type="transmembrane region" description="Helical" evidence="7">
    <location>
        <begin position="160"/>
        <end position="178"/>
    </location>
</feature>
<dbReference type="Pfam" id="PF00860">
    <property type="entry name" value="Xan_ur_permease"/>
    <property type="match status" value="1"/>
</dbReference>
<feature type="transmembrane region" description="Helical" evidence="7">
    <location>
        <begin position="220"/>
        <end position="243"/>
    </location>
</feature>
<evidence type="ECO:0000256" key="3">
    <source>
        <dbReference type="ARBA" id="ARBA00022448"/>
    </source>
</evidence>
<dbReference type="GO" id="GO:0042907">
    <property type="term" value="F:xanthine transmembrane transporter activity"/>
    <property type="evidence" value="ECO:0007669"/>
    <property type="project" value="TreeGrafter"/>
</dbReference>
<feature type="transmembrane region" description="Helical" evidence="7">
    <location>
        <begin position="333"/>
        <end position="356"/>
    </location>
</feature>
<feature type="transmembrane region" description="Helical" evidence="7">
    <location>
        <begin position="74"/>
        <end position="90"/>
    </location>
</feature>
<feature type="transmembrane region" description="Helical" evidence="7">
    <location>
        <begin position="96"/>
        <end position="116"/>
    </location>
</feature>
<dbReference type="RefSeq" id="WP_048185732.1">
    <property type="nucleotide sequence ID" value="NZ_JXOJ01000008.1"/>
</dbReference>
<feature type="transmembrane region" description="Helical" evidence="7">
    <location>
        <begin position="368"/>
        <end position="385"/>
    </location>
</feature>
<protein>
    <submittedName>
        <fullName evidence="8">Xanthine permease</fullName>
    </submittedName>
</protein>
<evidence type="ECO:0000313" key="9">
    <source>
        <dbReference type="Proteomes" id="UP000035301"/>
    </source>
</evidence>
<evidence type="ECO:0000256" key="7">
    <source>
        <dbReference type="SAM" id="Phobius"/>
    </source>
</evidence>
<evidence type="ECO:0000313" key="8">
    <source>
        <dbReference type="EMBL" id="KLK87312.1"/>
    </source>
</evidence>
<evidence type="ECO:0000256" key="4">
    <source>
        <dbReference type="ARBA" id="ARBA00022692"/>
    </source>
</evidence>
<comment type="similarity">
    <text evidence="2">Belongs to the nucleobase:cation symporter-2 (NCS2) (TC 2.A.40) family.</text>
</comment>
<dbReference type="GO" id="GO:0005886">
    <property type="term" value="C:plasma membrane"/>
    <property type="evidence" value="ECO:0007669"/>
    <property type="project" value="TreeGrafter"/>
</dbReference>
<evidence type="ECO:0000256" key="2">
    <source>
        <dbReference type="ARBA" id="ARBA00008821"/>
    </source>
</evidence>